<evidence type="ECO:0000256" key="1">
    <source>
        <dbReference type="SAM" id="SignalP"/>
    </source>
</evidence>
<name>A0ABU9CNW8_9BURK</name>
<dbReference type="InterPro" id="IPR036514">
    <property type="entry name" value="SGNH_hydro_sf"/>
</dbReference>
<evidence type="ECO:0000313" key="3">
    <source>
        <dbReference type="Proteomes" id="UP001365405"/>
    </source>
</evidence>
<dbReference type="InterPro" id="IPR001087">
    <property type="entry name" value="GDSL"/>
</dbReference>
<dbReference type="Gene3D" id="3.40.50.1110">
    <property type="entry name" value="SGNH hydrolase"/>
    <property type="match status" value="1"/>
</dbReference>
<evidence type="ECO:0000313" key="2">
    <source>
        <dbReference type="EMBL" id="MEK8053518.1"/>
    </source>
</evidence>
<keyword evidence="3" id="KW-1185">Reference proteome</keyword>
<protein>
    <submittedName>
        <fullName evidence="2">SGNH/GDSL hydrolase family protein</fullName>
    </submittedName>
</protein>
<dbReference type="GO" id="GO:0016787">
    <property type="term" value="F:hydrolase activity"/>
    <property type="evidence" value="ECO:0007669"/>
    <property type="project" value="UniProtKB-KW"/>
</dbReference>
<dbReference type="Pfam" id="PF00657">
    <property type="entry name" value="Lipase_GDSL"/>
    <property type="match status" value="1"/>
</dbReference>
<feature type="chain" id="PRO_5045177121" evidence="1">
    <location>
        <begin position="29"/>
        <end position="334"/>
    </location>
</feature>
<keyword evidence="2" id="KW-0378">Hydrolase</keyword>
<dbReference type="Proteomes" id="UP001365405">
    <property type="component" value="Unassembled WGS sequence"/>
</dbReference>
<keyword evidence="1" id="KW-0732">Signal</keyword>
<proteinExistence type="predicted"/>
<dbReference type="RefSeq" id="WP_341413243.1">
    <property type="nucleotide sequence ID" value="NZ_JBBUTH010000011.1"/>
</dbReference>
<dbReference type="EMBL" id="JBBUTH010000011">
    <property type="protein sequence ID" value="MEK8053518.1"/>
    <property type="molecule type" value="Genomic_DNA"/>
</dbReference>
<reference evidence="2 3" key="1">
    <citation type="submission" date="2024-04" db="EMBL/GenBank/DDBJ databases">
        <title>Novel species of the genus Ideonella isolated from streams.</title>
        <authorList>
            <person name="Lu H."/>
        </authorList>
    </citation>
    <scope>NUCLEOTIDE SEQUENCE [LARGE SCALE GENOMIC DNA]</scope>
    <source>
        <strain evidence="2 3">DXS22W</strain>
    </source>
</reference>
<comment type="caution">
    <text evidence="2">The sequence shown here is derived from an EMBL/GenBank/DDBJ whole genome shotgun (WGS) entry which is preliminary data.</text>
</comment>
<feature type="signal peptide" evidence="1">
    <location>
        <begin position="1"/>
        <end position="28"/>
    </location>
</feature>
<gene>
    <name evidence="2" type="ORF">AACH10_24895</name>
</gene>
<accession>A0ABU9CNW8</accession>
<organism evidence="2 3">
    <name type="scientific">Pseudaquabacterium inlustre</name>
    <dbReference type="NCBI Taxonomy" id="2984192"/>
    <lineage>
        <taxon>Bacteria</taxon>
        <taxon>Pseudomonadati</taxon>
        <taxon>Pseudomonadota</taxon>
        <taxon>Betaproteobacteria</taxon>
        <taxon>Burkholderiales</taxon>
        <taxon>Sphaerotilaceae</taxon>
        <taxon>Pseudaquabacterium</taxon>
    </lineage>
</organism>
<sequence length="334" mass="35110">MSLSPELNRRLPRWLAPLGALAAAVLMASCGGGTSQVQAFKPDRVVVLGDETSLIADATDAEGKHDGFKYTINDRTSTSTGKCTALPTFAQAVANLYGFAFKECNPNSATVKAVTYAAENATVGDIAIGLEQQAATASLGSKDMVTVMIGLHDVIEVYEKVKNGTWSESTAITEIKARGRKAASVMNNVILKSGARALLFTIPDLGLSPYAVTEQLSRSNAKALLSQLTYDYNAEMRAGIDATAYDGRNYGLVLVDDLVSAVYKAPTAYLASPASPDVAACDKTQVTAPQCTTATLVSGASSTSHLWADDIHLGPQAHSLIGSQAQTRALNNPF</sequence>